<dbReference type="Pfam" id="PF03237">
    <property type="entry name" value="Terminase_6N"/>
    <property type="match status" value="1"/>
</dbReference>
<dbReference type="InterPro" id="IPR027417">
    <property type="entry name" value="P-loop_NTPase"/>
</dbReference>
<evidence type="ECO:0000313" key="4">
    <source>
        <dbReference type="Proteomes" id="UP000249061"/>
    </source>
</evidence>
<dbReference type="EMBL" id="QFQP01000074">
    <property type="protein sequence ID" value="PZR03737.1"/>
    <property type="molecule type" value="Genomic_DNA"/>
</dbReference>
<dbReference type="InterPro" id="IPR035421">
    <property type="entry name" value="Terminase_6C"/>
</dbReference>
<dbReference type="Gene3D" id="3.40.50.300">
    <property type="entry name" value="P-loop containing nucleotide triphosphate hydrolases"/>
    <property type="match status" value="1"/>
</dbReference>
<organism evidence="3 4">
    <name type="scientific">Archangium gephyra</name>
    <dbReference type="NCBI Taxonomy" id="48"/>
    <lineage>
        <taxon>Bacteria</taxon>
        <taxon>Pseudomonadati</taxon>
        <taxon>Myxococcota</taxon>
        <taxon>Myxococcia</taxon>
        <taxon>Myxococcales</taxon>
        <taxon>Cystobacterineae</taxon>
        <taxon>Archangiaceae</taxon>
        <taxon>Archangium</taxon>
    </lineage>
</organism>
<feature type="domain" description="Terminase large subunit gp17-like C-terminal" evidence="2">
    <location>
        <begin position="308"/>
        <end position="457"/>
    </location>
</feature>
<evidence type="ECO:0000259" key="2">
    <source>
        <dbReference type="Pfam" id="PF17289"/>
    </source>
</evidence>
<proteinExistence type="predicted"/>
<sequence length="477" mass="54764">MTLGIVKRTEEEFADWLGTEWGFISGLGSFDDEPVALEQYQFAFLQNRSRFRWVTKSRQVGFSFLFALEALARCHLREKHTAVFVSYNLDDAKEKILVARQVHEELPLAYQKRLIVDSKTELAFESNGTNKRLSRILSHPSKAPRGKKGDVYLDELAHYVNDREVYRGSTALILRSNGQLTGCSTPLGRRGIFWEIANEELRKYPHHTRQYVPWWLCRFFCADTKRAAVEAPNMPTEERVSVFGRPTLIEQLDSLPLDDFQQEFEGRFVDETYSFFPYELILPCTTDDLVMVDDPTSMRAPEGRLVAGFDVGRTRDRSELAVFEEVEGRFTCRMLKSFEGTPFAEQEAELRRLLGTLPVARLSIDRSGIGMNLAENLARDFPQVVGENFTNDTKERWATDFKILLQRRDVTMPRDRDLVAQIHAIKRRVLPSGKVSFDAERNARGHADKFWAVSLACQRERQVGPQRPGEIAVRVLG</sequence>
<dbReference type="Gene3D" id="3.30.420.240">
    <property type="match status" value="1"/>
</dbReference>
<protein>
    <recommendedName>
        <fullName evidence="2">Terminase large subunit gp17-like C-terminal domain-containing protein</fullName>
    </recommendedName>
</protein>
<comment type="caution">
    <text evidence="3">The sequence shown here is derived from an EMBL/GenBank/DDBJ whole genome shotgun (WGS) entry which is preliminary data.</text>
</comment>
<keyword evidence="1" id="KW-1188">Viral release from host cell</keyword>
<reference evidence="3 4" key="1">
    <citation type="submission" date="2017-08" db="EMBL/GenBank/DDBJ databases">
        <title>Infants hospitalized years apart are colonized by the same room-sourced microbial strains.</title>
        <authorList>
            <person name="Brooks B."/>
            <person name="Olm M.R."/>
            <person name="Firek B.A."/>
            <person name="Baker R."/>
            <person name="Thomas B.C."/>
            <person name="Morowitz M.J."/>
            <person name="Banfield J.F."/>
        </authorList>
    </citation>
    <scope>NUCLEOTIDE SEQUENCE [LARGE SCALE GENOMIC DNA]</scope>
    <source>
        <strain evidence="3">S2_003_000_R2_14</strain>
    </source>
</reference>
<dbReference type="AlphaFoldDB" id="A0A2W5SPS9"/>
<gene>
    <name evidence="3" type="ORF">DI536_35565</name>
</gene>
<name>A0A2W5SPS9_9BACT</name>
<accession>A0A2W5SPS9</accession>
<dbReference type="Proteomes" id="UP000249061">
    <property type="component" value="Unassembled WGS sequence"/>
</dbReference>
<dbReference type="Pfam" id="PF17289">
    <property type="entry name" value="Terminase_6C"/>
    <property type="match status" value="1"/>
</dbReference>
<evidence type="ECO:0000256" key="1">
    <source>
        <dbReference type="ARBA" id="ARBA00022612"/>
    </source>
</evidence>
<evidence type="ECO:0000313" key="3">
    <source>
        <dbReference type="EMBL" id="PZR03737.1"/>
    </source>
</evidence>